<protein>
    <submittedName>
        <fullName evidence="13">TonB family protein</fullName>
    </submittedName>
</protein>
<feature type="transmembrane region" description="Helical" evidence="11">
    <location>
        <begin position="164"/>
        <end position="183"/>
    </location>
</feature>
<dbReference type="OrthoDB" id="649093at2"/>
<feature type="transmembrane region" description="Helical" evidence="11">
    <location>
        <begin position="209"/>
        <end position="230"/>
    </location>
</feature>
<evidence type="ECO:0000313" key="14">
    <source>
        <dbReference type="Proteomes" id="UP000307244"/>
    </source>
</evidence>
<dbReference type="NCBIfam" id="TIGR01352">
    <property type="entry name" value="tonB_Cterm"/>
    <property type="match status" value="1"/>
</dbReference>
<evidence type="ECO:0000256" key="1">
    <source>
        <dbReference type="ARBA" id="ARBA00004383"/>
    </source>
</evidence>
<dbReference type="Proteomes" id="UP000307244">
    <property type="component" value="Unassembled WGS sequence"/>
</dbReference>
<evidence type="ECO:0000256" key="4">
    <source>
        <dbReference type="ARBA" id="ARBA00022475"/>
    </source>
</evidence>
<feature type="transmembrane region" description="Helical" evidence="11">
    <location>
        <begin position="36"/>
        <end position="53"/>
    </location>
</feature>
<dbReference type="InterPro" id="IPR006260">
    <property type="entry name" value="TonB/TolA_C"/>
</dbReference>
<dbReference type="GO" id="GO:0015031">
    <property type="term" value="P:protein transport"/>
    <property type="evidence" value="ECO:0007669"/>
    <property type="project" value="UniProtKB-KW"/>
</dbReference>
<dbReference type="CDD" id="cd07341">
    <property type="entry name" value="M56_BlaR1_MecR1_like"/>
    <property type="match status" value="1"/>
</dbReference>
<evidence type="ECO:0000256" key="5">
    <source>
        <dbReference type="ARBA" id="ARBA00022519"/>
    </source>
</evidence>
<evidence type="ECO:0000259" key="12">
    <source>
        <dbReference type="PROSITE" id="PS52015"/>
    </source>
</evidence>
<sequence>MSWAHYILQVNIYLVIFYGFYKLLLDKETYFILNRIYLVSAGVFSLIIPFIRFEWFTQQQVVQPVYVGVDQLNQLVTQIAVTPETPTSFSLGNFVVLIYIAGVLFFITKFIYQLLSIRLALKQKKSGLAFSFFKYKVVDNELPNSNTIDRHEEIHVRQLHTLDVLFFEILGAITWFNPIIYFYKNTIKNIHEYLADEEAARFQGDKEEYALLLLSSAFGISPNSLTNSFYNKSLIKRRIFMLHKQRSAKTAVLKYGLFVPLFALTLVLSSATVRSNEQILQIADQIPLEEPLSLAKETITDVIIMPVKEIVMPKTSFKSIQTSTIIPAVAETIADWEDFYKYMQMNLRYPAQALQNEMQGKCQVKFAIENGEIEGLALASKTLGSGVDAEVITRILSYKNFKNVSNGKYTFIASFTLQGAKSTVLNENIAAIEGYNSLSEVVVSAFAGDKTVRTGNLSQVVITGTASDDDKVYDFTTLEKNPSYPGGIEKFYQYVQRTVKYPQEAQNNKVQGKVLLSFIVEKDGSLTNIKVDRKLGWGTDEEAMRVIKNSIKWIPGVAGGKIVRVKYNIPISFTLDMGSNKTGLLKDQILIRENIKGQTIGSATANLSKNMLYVVDGKKMETEKAGLVKTQDIETISILKSSDAIALYGDAGKDGVIIITTKTGKDSKDKN</sequence>
<feature type="domain" description="TonB C-terminal" evidence="12">
    <location>
        <begin position="486"/>
        <end position="582"/>
    </location>
</feature>
<dbReference type="Gene3D" id="3.30.1150.10">
    <property type="match status" value="2"/>
</dbReference>
<dbReference type="InterPro" id="IPR008756">
    <property type="entry name" value="Peptidase_M56"/>
</dbReference>
<accession>A0A4U1CQB2</accession>
<keyword evidence="4" id="KW-1003">Cell membrane</keyword>
<dbReference type="InterPro" id="IPR037682">
    <property type="entry name" value="TonB_C"/>
</dbReference>
<dbReference type="GO" id="GO:0055085">
    <property type="term" value="P:transmembrane transport"/>
    <property type="evidence" value="ECO:0007669"/>
    <property type="project" value="InterPro"/>
</dbReference>
<reference evidence="13 14" key="1">
    <citation type="submission" date="2019-04" db="EMBL/GenBank/DDBJ databases">
        <title>Pedobacter sp. RP-3-15 sp. nov., isolated from Arctic soil.</title>
        <authorList>
            <person name="Dahal R.H."/>
            <person name="Kim D.-U."/>
        </authorList>
    </citation>
    <scope>NUCLEOTIDE SEQUENCE [LARGE SCALE GENOMIC DNA]</scope>
    <source>
        <strain evidence="13 14">RP-3-15</strain>
    </source>
</reference>
<dbReference type="InterPro" id="IPR039426">
    <property type="entry name" value="TonB-dep_rcpt-like"/>
</dbReference>
<evidence type="ECO:0000256" key="6">
    <source>
        <dbReference type="ARBA" id="ARBA00022692"/>
    </source>
</evidence>
<keyword evidence="10" id="KW-1134">Transmembrane beta strand</keyword>
<dbReference type="EMBL" id="SWBQ01000002">
    <property type="protein sequence ID" value="TKC07624.1"/>
    <property type="molecule type" value="Genomic_DNA"/>
</dbReference>
<dbReference type="InterPro" id="IPR051045">
    <property type="entry name" value="TonB-dependent_transducer"/>
</dbReference>
<dbReference type="SUPFAM" id="SSF56935">
    <property type="entry name" value="Porins"/>
    <property type="match status" value="1"/>
</dbReference>
<keyword evidence="7" id="KW-0653">Protein transport</keyword>
<organism evidence="13 14">
    <name type="scientific">Pedobacter frigoris</name>
    <dbReference type="NCBI Taxonomy" id="2571272"/>
    <lineage>
        <taxon>Bacteria</taxon>
        <taxon>Pseudomonadati</taxon>
        <taxon>Bacteroidota</taxon>
        <taxon>Sphingobacteriia</taxon>
        <taxon>Sphingobacteriales</taxon>
        <taxon>Sphingobacteriaceae</taxon>
        <taxon>Pedobacter</taxon>
    </lineage>
</organism>
<keyword evidence="9 10" id="KW-0472">Membrane</keyword>
<keyword evidence="14" id="KW-1185">Reference proteome</keyword>
<comment type="similarity">
    <text evidence="2">Belongs to the TonB family.</text>
</comment>
<feature type="transmembrane region" description="Helical" evidence="11">
    <location>
        <begin position="251"/>
        <end position="271"/>
    </location>
</feature>
<evidence type="ECO:0000256" key="10">
    <source>
        <dbReference type="PROSITE-ProRule" id="PRU01360"/>
    </source>
</evidence>
<comment type="similarity">
    <text evidence="10">Belongs to the TonB-dependent receptor family.</text>
</comment>
<proteinExistence type="inferred from homology"/>
<comment type="subcellular location">
    <subcellularLocation>
        <location evidence="1">Cell inner membrane</location>
        <topology evidence="1">Single-pass membrane protein</topology>
        <orientation evidence="1">Periplasmic side</orientation>
    </subcellularLocation>
    <subcellularLocation>
        <location evidence="10">Cell outer membrane</location>
        <topology evidence="10">Multi-pass membrane protein</topology>
    </subcellularLocation>
</comment>
<evidence type="ECO:0000256" key="3">
    <source>
        <dbReference type="ARBA" id="ARBA00022448"/>
    </source>
</evidence>
<dbReference type="GO" id="GO:0098797">
    <property type="term" value="C:plasma membrane protein complex"/>
    <property type="evidence" value="ECO:0007669"/>
    <property type="project" value="TreeGrafter"/>
</dbReference>
<gene>
    <name evidence="13" type="ORF">FA047_10325</name>
</gene>
<name>A0A4U1CQB2_9SPHI</name>
<dbReference type="RefSeq" id="WP_136835953.1">
    <property type="nucleotide sequence ID" value="NZ_SWBQ01000002.1"/>
</dbReference>
<dbReference type="Gene3D" id="2.170.130.10">
    <property type="entry name" value="TonB-dependent receptor, plug domain"/>
    <property type="match status" value="1"/>
</dbReference>
<feature type="transmembrane region" description="Helical" evidence="11">
    <location>
        <begin position="6"/>
        <end position="24"/>
    </location>
</feature>
<dbReference type="PROSITE" id="PS52015">
    <property type="entry name" value="TONB_CTD"/>
    <property type="match status" value="1"/>
</dbReference>
<keyword evidence="10" id="KW-0998">Cell outer membrane</keyword>
<dbReference type="PANTHER" id="PTHR33446:SF2">
    <property type="entry name" value="PROTEIN TONB"/>
    <property type="match status" value="1"/>
</dbReference>
<keyword evidence="8 11" id="KW-1133">Transmembrane helix</keyword>
<dbReference type="InterPro" id="IPR037066">
    <property type="entry name" value="Plug_dom_sf"/>
</dbReference>
<dbReference type="Pfam" id="PF05569">
    <property type="entry name" value="Peptidase_M56"/>
    <property type="match status" value="1"/>
</dbReference>
<keyword evidence="5" id="KW-0997">Cell inner membrane</keyword>
<dbReference type="AlphaFoldDB" id="A0A4U1CQB2"/>
<comment type="caution">
    <text evidence="13">The sequence shown here is derived from an EMBL/GenBank/DDBJ whole genome shotgun (WGS) entry which is preliminary data.</text>
</comment>
<evidence type="ECO:0000313" key="13">
    <source>
        <dbReference type="EMBL" id="TKC07624.1"/>
    </source>
</evidence>
<dbReference type="GO" id="GO:0031992">
    <property type="term" value="F:energy transducer activity"/>
    <property type="evidence" value="ECO:0007669"/>
    <property type="project" value="TreeGrafter"/>
</dbReference>
<dbReference type="PANTHER" id="PTHR33446">
    <property type="entry name" value="PROTEIN TONB-RELATED"/>
    <property type="match status" value="1"/>
</dbReference>
<evidence type="ECO:0000256" key="11">
    <source>
        <dbReference type="SAM" id="Phobius"/>
    </source>
</evidence>
<evidence type="ECO:0000256" key="7">
    <source>
        <dbReference type="ARBA" id="ARBA00022927"/>
    </source>
</evidence>
<dbReference type="GO" id="GO:0009279">
    <property type="term" value="C:cell outer membrane"/>
    <property type="evidence" value="ECO:0007669"/>
    <property type="project" value="UniProtKB-SubCell"/>
</dbReference>
<dbReference type="SUPFAM" id="SSF74653">
    <property type="entry name" value="TolA/TonB C-terminal domain"/>
    <property type="match status" value="2"/>
</dbReference>
<dbReference type="PROSITE" id="PS52016">
    <property type="entry name" value="TONB_DEPENDENT_REC_3"/>
    <property type="match status" value="1"/>
</dbReference>
<keyword evidence="6 10" id="KW-0812">Transmembrane</keyword>
<dbReference type="Pfam" id="PF03544">
    <property type="entry name" value="TonB_C"/>
    <property type="match status" value="1"/>
</dbReference>
<evidence type="ECO:0000256" key="9">
    <source>
        <dbReference type="ARBA" id="ARBA00023136"/>
    </source>
</evidence>
<evidence type="ECO:0000256" key="8">
    <source>
        <dbReference type="ARBA" id="ARBA00022989"/>
    </source>
</evidence>
<feature type="transmembrane region" description="Helical" evidence="11">
    <location>
        <begin position="94"/>
        <end position="115"/>
    </location>
</feature>
<keyword evidence="3 10" id="KW-0813">Transport</keyword>
<evidence type="ECO:0000256" key="2">
    <source>
        <dbReference type="ARBA" id="ARBA00006555"/>
    </source>
</evidence>